<reference evidence="1" key="1">
    <citation type="submission" date="2016-07" db="EMBL/GenBank/DDBJ databases">
        <authorList>
            <person name="Bretaudeau A."/>
        </authorList>
    </citation>
    <scope>NUCLEOTIDE SEQUENCE</scope>
    <source>
        <strain evidence="1">Rice</strain>
        <tissue evidence="1">Whole body</tissue>
    </source>
</reference>
<sequence>MTSPGLGEAGGNVRLLLTKNHPVPTSALRAGYPGESHRALGEARRCAMLRCCGCVWLPPIIFIGTHSLALMETDSAKLSRIEQAW</sequence>
<name>A0A2H1V2T9_SPOFR</name>
<gene>
    <name evidence="1" type="ORF">SFRICE_020991</name>
</gene>
<dbReference type="AlphaFoldDB" id="A0A2H1V2T9"/>
<accession>A0A2H1V2T9</accession>
<protein>
    <submittedName>
        <fullName evidence="1">SFRICE_020991</fullName>
    </submittedName>
</protein>
<dbReference type="EMBL" id="ODYU01000419">
    <property type="protein sequence ID" value="SOQ35158.1"/>
    <property type="molecule type" value="Genomic_DNA"/>
</dbReference>
<proteinExistence type="predicted"/>
<organism evidence="1">
    <name type="scientific">Spodoptera frugiperda</name>
    <name type="common">Fall armyworm</name>
    <dbReference type="NCBI Taxonomy" id="7108"/>
    <lineage>
        <taxon>Eukaryota</taxon>
        <taxon>Metazoa</taxon>
        <taxon>Ecdysozoa</taxon>
        <taxon>Arthropoda</taxon>
        <taxon>Hexapoda</taxon>
        <taxon>Insecta</taxon>
        <taxon>Pterygota</taxon>
        <taxon>Neoptera</taxon>
        <taxon>Endopterygota</taxon>
        <taxon>Lepidoptera</taxon>
        <taxon>Glossata</taxon>
        <taxon>Ditrysia</taxon>
        <taxon>Noctuoidea</taxon>
        <taxon>Noctuidae</taxon>
        <taxon>Amphipyrinae</taxon>
        <taxon>Spodoptera</taxon>
    </lineage>
</organism>
<evidence type="ECO:0000313" key="1">
    <source>
        <dbReference type="EMBL" id="SOQ35158.1"/>
    </source>
</evidence>